<dbReference type="InterPro" id="IPR004821">
    <property type="entry name" value="Cyt_trans-like"/>
</dbReference>
<accession>A0ABT2YHE0</accession>
<evidence type="ECO:0000313" key="4">
    <source>
        <dbReference type="EMBL" id="MCV2369447.1"/>
    </source>
</evidence>
<keyword evidence="2 4" id="KW-0548">Nucleotidyltransferase</keyword>
<protein>
    <submittedName>
        <fullName evidence="4">Adenylyltransferase/cytidyltransferase family protein</fullName>
    </submittedName>
</protein>
<dbReference type="RefSeq" id="WP_263572079.1">
    <property type="nucleotide sequence ID" value="NZ_JAJIRN010000006.1"/>
</dbReference>
<evidence type="ECO:0000256" key="2">
    <source>
        <dbReference type="ARBA" id="ARBA00022695"/>
    </source>
</evidence>
<dbReference type="Gene3D" id="3.40.50.620">
    <property type="entry name" value="HUPs"/>
    <property type="match status" value="1"/>
</dbReference>
<feature type="domain" description="Cytidyltransferase-like" evidence="3">
    <location>
        <begin position="33"/>
        <end position="132"/>
    </location>
</feature>
<comment type="caution">
    <text evidence="4">The sequence shown here is derived from an EMBL/GenBank/DDBJ whole genome shotgun (WGS) entry which is preliminary data.</text>
</comment>
<dbReference type="InterPro" id="IPR050385">
    <property type="entry name" value="Archaeal_FAD_synthase"/>
</dbReference>
<organism evidence="4 5">
    <name type="scientific">Roseateles oligotrophus</name>
    <dbReference type="NCBI Taxonomy" id="1769250"/>
    <lineage>
        <taxon>Bacteria</taxon>
        <taxon>Pseudomonadati</taxon>
        <taxon>Pseudomonadota</taxon>
        <taxon>Betaproteobacteria</taxon>
        <taxon>Burkholderiales</taxon>
        <taxon>Sphaerotilaceae</taxon>
        <taxon>Roseateles</taxon>
    </lineage>
</organism>
<dbReference type="PANTHER" id="PTHR43793:SF2">
    <property type="entry name" value="BIFUNCTIONAL PROTEIN HLDE"/>
    <property type="match status" value="1"/>
</dbReference>
<proteinExistence type="predicted"/>
<sequence>MSWSLQDKLLDAAALDDAALAARLAALPRPWVFTNGVFDILHRGHVSYLHAARQLGGSLIVAINTDASARGLGKGPERPINRELDRALVLAGLAAVDCVTFFDEPTPCALLARIRPDIYVKGGDYDMELLEETRLVRSWGGRSEALSFVGGYSTTALVRSLRAT</sequence>
<dbReference type="Pfam" id="PF01467">
    <property type="entry name" value="CTP_transf_like"/>
    <property type="match status" value="1"/>
</dbReference>
<gene>
    <name evidence="4" type="ORF">LNV07_15310</name>
</gene>
<dbReference type="PANTHER" id="PTHR43793">
    <property type="entry name" value="FAD SYNTHASE"/>
    <property type="match status" value="1"/>
</dbReference>
<name>A0ABT2YHE0_9BURK</name>
<dbReference type="InterPro" id="IPR014729">
    <property type="entry name" value="Rossmann-like_a/b/a_fold"/>
</dbReference>
<dbReference type="SUPFAM" id="SSF52374">
    <property type="entry name" value="Nucleotidylyl transferase"/>
    <property type="match status" value="1"/>
</dbReference>
<dbReference type="Proteomes" id="UP001209701">
    <property type="component" value="Unassembled WGS sequence"/>
</dbReference>
<evidence type="ECO:0000313" key="5">
    <source>
        <dbReference type="Proteomes" id="UP001209701"/>
    </source>
</evidence>
<reference evidence="4 5" key="1">
    <citation type="submission" date="2021-11" db="EMBL/GenBank/DDBJ databases">
        <authorList>
            <person name="Liang Q."/>
            <person name="Mou H."/>
            <person name="Liu Z."/>
        </authorList>
    </citation>
    <scope>NUCLEOTIDE SEQUENCE [LARGE SCALE GENOMIC DNA]</scope>
    <source>
        <strain evidence="4 5">CHU3</strain>
    </source>
</reference>
<evidence type="ECO:0000259" key="3">
    <source>
        <dbReference type="Pfam" id="PF01467"/>
    </source>
</evidence>
<keyword evidence="5" id="KW-1185">Reference proteome</keyword>
<dbReference type="EMBL" id="JAJIRN010000006">
    <property type="protein sequence ID" value="MCV2369447.1"/>
    <property type="molecule type" value="Genomic_DNA"/>
</dbReference>
<dbReference type="GO" id="GO:0016779">
    <property type="term" value="F:nucleotidyltransferase activity"/>
    <property type="evidence" value="ECO:0007669"/>
    <property type="project" value="UniProtKB-KW"/>
</dbReference>
<evidence type="ECO:0000256" key="1">
    <source>
        <dbReference type="ARBA" id="ARBA00022679"/>
    </source>
</evidence>
<dbReference type="NCBIfam" id="TIGR00125">
    <property type="entry name" value="cyt_tran_rel"/>
    <property type="match status" value="1"/>
</dbReference>
<keyword evidence="1" id="KW-0808">Transferase</keyword>